<dbReference type="InterPro" id="IPR050375">
    <property type="entry name" value="MFS_TsgA-like"/>
</dbReference>
<feature type="transmembrane region" description="Helical" evidence="8">
    <location>
        <begin position="396"/>
        <end position="417"/>
    </location>
</feature>
<protein>
    <submittedName>
        <fullName evidence="9">Glucose/galactose transporter</fullName>
    </submittedName>
</protein>
<dbReference type="RefSeq" id="WP_244525838.1">
    <property type="nucleotide sequence ID" value="NZ_FOZZ01000003.1"/>
</dbReference>
<keyword evidence="4" id="KW-1003">Cell membrane</keyword>
<dbReference type="AlphaFoldDB" id="A0A1I6RB04"/>
<dbReference type="Pfam" id="PF07690">
    <property type="entry name" value="MFS_1"/>
    <property type="match status" value="1"/>
</dbReference>
<dbReference type="InterPro" id="IPR036259">
    <property type="entry name" value="MFS_trans_sf"/>
</dbReference>
<keyword evidence="7 8" id="KW-0472">Membrane</keyword>
<evidence type="ECO:0000256" key="8">
    <source>
        <dbReference type="SAM" id="Phobius"/>
    </source>
</evidence>
<evidence type="ECO:0000256" key="5">
    <source>
        <dbReference type="ARBA" id="ARBA00022692"/>
    </source>
</evidence>
<keyword evidence="5 8" id="KW-0812">Transmembrane</keyword>
<evidence type="ECO:0000256" key="3">
    <source>
        <dbReference type="ARBA" id="ARBA00009120"/>
    </source>
</evidence>
<evidence type="ECO:0000256" key="2">
    <source>
        <dbReference type="ARBA" id="ARBA00004429"/>
    </source>
</evidence>
<keyword evidence="6 8" id="KW-1133">Transmembrane helix</keyword>
<evidence type="ECO:0000256" key="1">
    <source>
        <dbReference type="ARBA" id="ARBA00003321"/>
    </source>
</evidence>
<dbReference type="GO" id="GO:1904659">
    <property type="term" value="P:D-glucose transmembrane transport"/>
    <property type="evidence" value="ECO:0007669"/>
    <property type="project" value="InterPro"/>
</dbReference>
<dbReference type="NCBIfam" id="TIGR01272">
    <property type="entry name" value="gluP"/>
    <property type="match status" value="1"/>
</dbReference>
<keyword evidence="10" id="KW-1185">Reference proteome</keyword>
<name>A0A1I6RB04_9SPHI</name>
<dbReference type="InterPro" id="IPR011701">
    <property type="entry name" value="MFS"/>
</dbReference>
<dbReference type="Gene3D" id="1.20.1250.20">
    <property type="entry name" value="MFS general substrate transporter like domains"/>
    <property type="match status" value="2"/>
</dbReference>
<dbReference type="CDD" id="cd17394">
    <property type="entry name" value="MFS_FucP_like"/>
    <property type="match status" value="1"/>
</dbReference>
<gene>
    <name evidence="9" type="ORF">SAMN05660206_103299</name>
</gene>
<reference evidence="9 10" key="1">
    <citation type="submission" date="2016-10" db="EMBL/GenBank/DDBJ databases">
        <authorList>
            <person name="de Groot N.N."/>
        </authorList>
    </citation>
    <scope>NUCLEOTIDE SEQUENCE [LARGE SCALE GENOMIC DNA]</scope>
    <source>
        <strain evidence="9 10">DSM 22789</strain>
    </source>
</reference>
<dbReference type="SUPFAM" id="SSF103473">
    <property type="entry name" value="MFS general substrate transporter"/>
    <property type="match status" value="1"/>
</dbReference>
<sequence length="428" mass="46255">MNSIDTPKKTAFMPMAICCAFFFILGFITWANGSLIPFSKQAFNLETDLQAFLVTTASYIAYFFMAIPSSWILKKIGFHNGLVTSIVMLALGSLLFIPAADNSSYLLFLAAIFVQGSGMALLQTAVNPYLSIIGPIDSAAQRISIAGVFNKTAGIIAPIVLGSLLLKGANDSQAKLEAATSEVEKTAILDQLLQQLHTPYIALAIFLFIFAILLKFIVKLPEVNAEDDEVTSAEKSKKSVFEYPHLFLGAFAIFCCVGVEVMAGDIIGTYARELGSVPQVFTDNATAFTLGFMLVGYLIGIVTIPRFVSQQTALRICTSVGIIFTILSVVTTGLTSFWFVALLGLANSLMWPAIFPLGIKGLGNFTKIGSAIMIMGIAGGAILPPLYGYIKDHLEVNFQTAFLVTMVPAYLYIVYFATWGHKIGQKKA</sequence>
<feature type="transmembrane region" description="Helical" evidence="8">
    <location>
        <begin position="12"/>
        <end position="31"/>
    </location>
</feature>
<feature type="transmembrane region" description="Helical" evidence="8">
    <location>
        <begin position="337"/>
        <end position="359"/>
    </location>
</feature>
<accession>A0A1I6RB04</accession>
<dbReference type="GO" id="GO:0055056">
    <property type="term" value="F:D-glucose transmembrane transporter activity"/>
    <property type="evidence" value="ECO:0007669"/>
    <property type="project" value="InterPro"/>
</dbReference>
<feature type="transmembrane region" description="Helical" evidence="8">
    <location>
        <begin position="51"/>
        <end position="73"/>
    </location>
</feature>
<dbReference type="EMBL" id="FOZZ01000003">
    <property type="protein sequence ID" value="SFS61856.1"/>
    <property type="molecule type" value="Genomic_DNA"/>
</dbReference>
<comment type="similarity">
    <text evidence="3">Belongs to the major facilitator superfamily. FHS transporter (TC 2.A.1.7) family.</text>
</comment>
<dbReference type="STRING" id="683125.SAMN05660206_103299"/>
<feature type="transmembrane region" description="Helical" evidence="8">
    <location>
        <begin position="80"/>
        <end position="99"/>
    </location>
</feature>
<dbReference type="GO" id="GO:0005886">
    <property type="term" value="C:plasma membrane"/>
    <property type="evidence" value="ECO:0007669"/>
    <property type="project" value="UniProtKB-SubCell"/>
</dbReference>
<evidence type="ECO:0000256" key="7">
    <source>
        <dbReference type="ARBA" id="ARBA00023136"/>
    </source>
</evidence>
<feature type="transmembrane region" description="Helical" evidence="8">
    <location>
        <begin position="371"/>
        <end position="390"/>
    </location>
</feature>
<evidence type="ECO:0000313" key="10">
    <source>
        <dbReference type="Proteomes" id="UP000198785"/>
    </source>
</evidence>
<dbReference type="GO" id="GO:0005354">
    <property type="term" value="F:galactose transmembrane transporter activity"/>
    <property type="evidence" value="ECO:0007669"/>
    <property type="project" value="InterPro"/>
</dbReference>
<evidence type="ECO:0000313" key="9">
    <source>
        <dbReference type="EMBL" id="SFS61856.1"/>
    </source>
</evidence>
<dbReference type="Proteomes" id="UP000198785">
    <property type="component" value="Unassembled WGS sequence"/>
</dbReference>
<feature type="transmembrane region" description="Helical" evidence="8">
    <location>
        <begin position="312"/>
        <end position="331"/>
    </location>
</feature>
<comment type="subcellular location">
    <subcellularLocation>
        <location evidence="2">Cell inner membrane</location>
        <topology evidence="2">Multi-pass membrane protein</topology>
    </subcellularLocation>
</comment>
<feature type="transmembrane region" description="Helical" evidence="8">
    <location>
        <begin position="105"/>
        <end position="122"/>
    </location>
</feature>
<evidence type="ECO:0000256" key="4">
    <source>
        <dbReference type="ARBA" id="ARBA00022475"/>
    </source>
</evidence>
<evidence type="ECO:0000256" key="6">
    <source>
        <dbReference type="ARBA" id="ARBA00022989"/>
    </source>
</evidence>
<proteinExistence type="inferred from homology"/>
<feature type="transmembrane region" description="Helical" evidence="8">
    <location>
        <begin position="143"/>
        <end position="166"/>
    </location>
</feature>
<dbReference type="PANTHER" id="PTHR43702">
    <property type="entry name" value="L-FUCOSE-PROTON SYMPORTER"/>
    <property type="match status" value="1"/>
</dbReference>
<dbReference type="PANTHER" id="PTHR43702:SF12">
    <property type="entry name" value="N-ACETYL GLUCOSAMINE TRANSPORTER NAGP"/>
    <property type="match status" value="1"/>
</dbReference>
<feature type="transmembrane region" description="Helical" evidence="8">
    <location>
        <begin position="246"/>
        <end position="267"/>
    </location>
</feature>
<feature type="transmembrane region" description="Helical" evidence="8">
    <location>
        <begin position="287"/>
        <end position="305"/>
    </location>
</feature>
<comment type="function">
    <text evidence="1">Intake of glucose and galactose.</text>
</comment>
<feature type="transmembrane region" description="Helical" evidence="8">
    <location>
        <begin position="200"/>
        <end position="218"/>
    </location>
</feature>
<organism evidence="9 10">
    <name type="scientific">Sphingobacterium wenxiniae</name>
    <dbReference type="NCBI Taxonomy" id="683125"/>
    <lineage>
        <taxon>Bacteria</taxon>
        <taxon>Pseudomonadati</taxon>
        <taxon>Bacteroidota</taxon>
        <taxon>Sphingobacteriia</taxon>
        <taxon>Sphingobacteriales</taxon>
        <taxon>Sphingobacteriaceae</taxon>
        <taxon>Sphingobacterium</taxon>
    </lineage>
</organism>
<dbReference type="InterPro" id="IPR005964">
    <property type="entry name" value="Glc/Gal_transptr_bac"/>
</dbReference>